<evidence type="ECO:0000259" key="2">
    <source>
        <dbReference type="Pfam" id="PF20151"/>
    </source>
</evidence>
<sequence length="69" mass="8179">MAQSNEDQQQEILLSIQIEDYVVYSMLCLVVYEFVITLDQEIAVVWRRKFTLTSLLLLSTRWLMLLNPI</sequence>
<accession>K5X0T3</accession>
<evidence type="ECO:0000313" key="4">
    <source>
        <dbReference type="Proteomes" id="UP000008370"/>
    </source>
</evidence>
<dbReference type="Pfam" id="PF20151">
    <property type="entry name" value="DUF6533"/>
    <property type="match status" value="1"/>
</dbReference>
<dbReference type="InterPro" id="IPR045340">
    <property type="entry name" value="DUF6533"/>
</dbReference>
<dbReference type="KEGG" id="pco:PHACADRAFT_140967"/>
<keyword evidence="1" id="KW-0812">Transmembrane</keyword>
<evidence type="ECO:0000256" key="1">
    <source>
        <dbReference type="SAM" id="Phobius"/>
    </source>
</evidence>
<keyword evidence="1" id="KW-1133">Transmembrane helix</keyword>
<feature type="non-terminal residue" evidence="3">
    <location>
        <position position="69"/>
    </location>
</feature>
<dbReference type="EMBL" id="JH930471">
    <property type="protein sequence ID" value="EKM56357.1"/>
    <property type="molecule type" value="Genomic_DNA"/>
</dbReference>
<keyword evidence="1" id="KW-0472">Membrane</keyword>
<protein>
    <recommendedName>
        <fullName evidence="2">DUF6533 domain-containing protein</fullName>
    </recommendedName>
</protein>
<feature type="domain" description="DUF6533" evidence="2">
    <location>
        <begin position="21"/>
        <end position="66"/>
    </location>
</feature>
<reference evidence="3 4" key="1">
    <citation type="journal article" date="2012" name="BMC Genomics">
        <title>Comparative genomics of the white-rot fungi, Phanerochaete carnosa and P. chrysosporium, to elucidate the genetic basis of the distinct wood types they colonize.</title>
        <authorList>
            <person name="Suzuki H."/>
            <person name="MacDonald J."/>
            <person name="Syed K."/>
            <person name="Salamov A."/>
            <person name="Hori C."/>
            <person name="Aerts A."/>
            <person name="Henrissat B."/>
            <person name="Wiebenga A."/>
            <person name="vanKuyk P.A."/>
            <person name="Barry K."/>
            <person name="Lindquist E."/>
            <person name="LaButti K."/>
            <person name="Lapidus A."/>
            <person name="Lucas S."/>
            <person name="Coutinho P."/>
            <person name="Gong Y."/>
            <person name="Samejima M."/>
            <person name="Mahadevan R."/>
            <person name="Abou-Zaid M."/>
            <person name="de Vries R.P."/>
            <person name="Igarashi K."/>
            <person name="Yadav J.S."/>
            <person name="Grigoriev I.V."/>
            <person name="Master E.R."/>
        </authorList>
    </citation>
    <scope>NUCLEOTIDE SEQUENCE [LARGE SCALE GENOMIC DNA]</scope>
    <source>
        <strain evidence="3 4">HHB-10118-sp</strain>
    </source>
</reference>
<evidence type="ECO:0000313" key="3">
    <source>
        <dbReference type="EMBL" id="EKM56357.1"/>
    </source>
</evidence>
<name>K5X0T3_PHACS</name>
<dbReference type="HOGENOM" id="CLU_192611_0_0_1"/>
<keyword evidence="4" id="KW-1185">Reference proteome</keyword>
<dbReference type="AlphaFoldDB" id="K5X0T3"/>
<organism evidence="3 4">
    <name type="scientific">Phanerochaete carnosa (strain HHB-10118-sp)</name>
    <name type="common">White-rot fungus</name>
    <name type="synonym">Peniophora carnosa</name>
    <dbReference type="NCBI Taxonomy" id="650164"/>
    <lineage>
        <taxon>Eukaryota</taxon>
        <taxon>Fungi</taxon>
        <taxon>Dikarya</taxon>
        <taxon>Basidiomycota</taxon>
        <taxon>Agaricomycotina</taxon>
        <taxon>Agaricomycetes</taxon>
        <taxon>Polyporales</taxon>
        <taxon>Phanerochaetaceae</taxon>
        <taxon>Phanerochaete</taxon>
    </lineage>
</organism>
<feature type="transmembrane region" description="Helical" evidence="1">
    <location>
        <begin position="21"/>
        <end position="38"/>
    </location>
</feature>
<dbReference type="Proteomes" id="UP000008370">
    <property type="component" value="Unassembled WGS sequence"/>
</dbReference>
<dbReference type="OrthoDB" id="2745134at2759"/>
<dbReference type="InParanoid" id="K5X0T3"/>
<proteinExistence type="predicted"/>
<dbReference type="RefSeq" id="XP_007394208.1">
    <property type="nucleotide sequence ID" value="XM_007394146.1"/>
</dbReference>
<dbReference type="GeneID" id="18908511"/>
<gene>
    <name evidence="3" type="ORF">PHACADRAFT_140967</name>
</gene>